<keyword evidence="1" id="KW-0238">DNA-binding</keyword>
<accession>A0A6J7PJK4</accession>
<evidence type="ECO:0000313" key="3">
    <source>
        <dbReference type="EMBL" id="CAB5005547.1"/>
    </source>
</evidence>
<dbReference type="GO" id="GO:0006355">
    <property type="term" value="P:regulation of DNA-templated transcription"/>
    <property type="evidence" value="ECO:0007669"/>
    <property type="project" value="InterPro"/>
</dbReference>
<dbReference type="InterPro" id="IPR036388">
    <property type="entry name" value="WH-like_DNA-bd_sf"/>
</dbReference>
<dbReference type="InterPro" id="IPR016032">
    <property type="entry name" value="Sig_transdc_resp-reg_C-effctor"/>
</dbReference>
<sequence>MESASTPPAQWPTLSQTDCGVLRVLLSQHGRIISRDTIQRMAGLDSVSTRRVDAAIVVLRRILGADAVTTVRRRGWMLADDAVPATEELLAHQIETVK</sequence>
<dbReference type="InterPro" id="IPR001867">
    <property type="entry name" value="OmpR/PhoB-type_DNA-bd"/>
</dbReference>
<dbReference type="SMART" id="SM00862">
    <property type="entry name" value="Trans_reg_C"/>
    <property type="match status" value="1"/>
</dbReference>
<protein>
    <submittedName>
        <fullName evidence="3">Unannotated protein</fullName>
    </submittedName>
</protein>
<dbReference type="Gene3D" id="1.10.10.10">
    <property type="entry name" value="Winged helix-like DNA-binding domain superfamily/Winged helix DNA-binding domain"/>
    <property type="match status" value="1"/>
</dbReference>
<proteinExistence type="predicted"/>
<reference evidence="3" key="1">
    <citation type="submission" date="2020-05" db="EMBL/GenBank/DDBJ databases">
        <authorList>
            <person name="Chiriac C."/>
            <person name="Salcher M."/>
            <person name="Ghai R."/>
            <person name="Kavagutti S V."/>
        </authorList>
    </citation>
    <scope>NUCLEOTIDE SEQUENCE</scope>
</reference>
<dbReference type="AlphaFoldDB" id="A0A6J7PJK4"/>
<gene>
    <name evidence="3" type="ORF">UFOPK4057_00592</name>
</gene>
<evidence type="ECO:0000256" key="1">
    <source>
        <dbReference type="ARBA" id="ARBA00023125"/>
    </source>
</evidence>
<dbReference type="GO" id="GO:0003677">
    <property type="term" value="F:DNA binding"/>
    <property type="evidence" value="ECO:0007669"/>
    <property type="project" value="UniProtKB-KW"/>
</dbReference>
<name>A0A6J7PJK4_9ZZZZ</name>
<dbReference type="GO" id="GO:0000160">
    <property type="term" value="P:phosphorelay signal transduction system"/>
    <property type="evidence" value="ECO:0007669"/>
    <property type="project" value="InterPro"/>
</dbReference>
<dbReference type="EMBL" id="CAFBPC010000114">
    <property type="protein sequence ID" value="CAB5005547.1"/>
    <property type="molecule type" value="Genomic_DNA"/>
</dbReference>
<feature type="domain" description="OmpR/PhoB-type" evidence="2">
    <location>
        <begin position="10"/>
        <end position="78"/>
    </location>
</feature>
<organism evidence="3">
    <name type="scientific">freshwater metagenome</name>
    <dbReference type="NCBI Taxonomy" id="449393"/>
    <lineage>
        <taxon>unclassified sequences</taxon>
        <taxon>metagenomes</taxon>
        <taxon>ecological metagenomes</taxon>
    </lineage>
</organism>
<evidence type="ECO:0000259" key="2">
    <source>
        <dbReference type="SMART" id="SM00862"/>
    </source>
</evidence>
<dbReference type="Pfam" id="PF00486">
    <property type="entry name" value="Trans_reg_C"/>
    <property type="match status" value="1"/>
</dbReference>
<dbReference type="SUPFAM" id="SSF46894">
    <property type="entry name" value="C-terminal effector domain of the bipartite response regulators"/>
    <property type="match status" value="1"/>
</dbReference>